<keyword evidence="3" id="KW-1185">Reference proteome</keyword>
<feature type="domain" description="F-box" evidence="1">
    <location>
        <begin position="6"/>
        <end position="52"/>
    </location>
</feature>
<name>A0A8J2I807_9PLEO</name>
<dbReference type="GeneID" id="67015959"/>
<dbReference type="Gene3D" id="3.80.10.10">
    <property type="entry name" value="Ribonuclease Inhibitor"/>
    <property type="match status" value="1"/>
</dbReference>
<evidence type="ECO:0000313" key="3">
    <source>
        <dbReference type="Proteomes" id="UP000676310"/>
    </source>
</evidence>
<reference evidence="2" key="1">
    <citation type="submission" date="2021-05" db="EMBL/GenBank/DDBJ databases">
        <authorList>
            <person name="Stam R."/>
        </authorList>
    </citation>
    <scope>NUCLEOTIDE SEQUENCE</scope>
    <source>
        <strain evidence="2">CS162</strain>
    </source>
</reference>
<accession>A0A8J2I807</accession>
<dbReference type="RefSeq" id="XP_043167852.1">
    <property type="nucleotide sequence ID" value="XM_043311917.1"/>
</dbReference>
<dbReference type="InterPro" id="IPR032675">
    <property type="entry name" value="LRR_dom_sf"/>
</dbReference>
<organism evidence="2 3">
    <name type="scientific">Alternaria atra</name>
    <dbReference type="NCBI Taxonomy" id="119953"/>
    <lineage>
        <taxon>Eukaryota</taxon>
        <taxon>Fungi</taxon>
        <taxon>Dikarya</taxon>
        <taxon>Ascomycota</taxon>
        <taxon>Pezizomycotina</taxon>
        <taxon>Dothideomycetes</taxon>
        <taxon>Pleosporomycetidae</taxon>
        <taxon>Pleosporales</taxon>
        <taxon>Pleosporineae</taxon>
        <taxon>Pleosporaceae</taxon>
        <taxon>Alternaria</taxon>
        <taxon>Alternaria sect. Ulocladioides</taxon>
    </lineage>
</organism>
<dbReference type="EMBL" id="CAJRGZ010000017">
    <property type="protein sequence ID" value="CAG5156509.1"/>
    <property type="molecule type" value="Genomic_DNA"/>
</dbReference>
<dbReference type="AlphaFoldDB" id="A0A8J2I807"/>
<proteinExistence type="predicted"/>
<dbReference type="SUPFAM" id="SSF81383">
    <property type="entry name" value="F-box domain"/>
    <property type="match status" value="1"/>
</dbReference>
<dbReference type="Pfam" id="PF12937">
    <property type="entry name" value="F-box-like"/>
    <property type="match status" value="1"/>
</dbReference>
<dbReference type="Proteomes" id="UP000676310">
    <property type="component" value="Unassembled WGS sequence"/>
</dbReference>
<dbReference type="PROSITE" id="PS50181">
    <property type="entry name" value="FBOX"/>
    <property type="match status" value="1"/>
</dbReference>
<dbReference type="OrthoDB" id="2522477at2759"/>
<sequence length="756" mass="86060">MLGPAESGLLRLVDELLLNIIDHINSQDALCSLAATCTRFQGLVEPYIWRKLEVLTGDHARSIAAALNSRDDRTDYIQDLAIRYSDQYRDGIEELNHFLSLMGKLRHLHVESPCPNNVEWQHSGIYFDGYSRIDYTNLLAGSVYPRSGMPMTLPMLQSLTLHAHGSGDNKYKLGRAVAMFKHPTLRNITLSCLDFDGELESSDSELKTTPLQSLTLIECNVSVQFLENVLSLPKALKELSIGERLHVFPECKPSMDPQYRTSSRQFLVALKKQAHSLQRLTHCGGHVGYLTPRDTDPEGAEKLRSLVDLEHLELGFESHLYYYLRQSGFPPALKSLKMLDSAISINSGHDLRSLSDIAFRSLTSLVDVCLPRTLADDFTLHLKFSDHSFFRLFEIVDATEQAHLLSALFFDRAATYKIASILKSYSTNAHFLVSRETFPSGKSFIPPYMHGEDLPVEELMYTSDDFWRFNGINYRIMDDENWRDELKKGKKLAVCKRCRKLRNRIYDAIIADKELGKVNLRYLPHRQSKDSKDSLTDRYPGRQYLGLTQANRTLRVEFLPLYMIARRPVIQLADLPKYLEVFPLPDSALTISITTVLRELRCMKYTKAPGIDLLPLLRADWKSSPFLPTFYHPWGSFGADETEIEFLLLLLEESYDELVFYDELWENAITALYFNRCPSSVHPEGMEEYVTLCLSAEVNVGASDDEKLDMFQHFVNCTSIRLGQGFDTRCISGTLSMVAEENKVTVVKHLGVVAKA</sequence>
<protein>
    <recommendedName>
        <fullName evidence="1">F-box domain-containing protein</fullName>
    </recommendedName>
</protein>
<dbReference type="InterPro" id="IPR036047">
    <property type="entry name" value="F-box-like_dom_sf"/>
</dbReference>
<dbReference type="InterPro" id="IPR001810">
    <property type="entry name" value="F-box_dom"/>
</dbReference>
<comment type="caution">
    <text evidence="2">The sequence shown here is derived from an EMBL/GenBank/DDBJ whole genome shotgun (WGS) entry which is preliminary data.</text>
</comment>
<gene>
    <name evidence="2" type="ORF">ALTATR162_LOCUS4306</name>
</gene>
<evidence type="ECO:0000313" key="2">
    <source>
        <dbReference type="EMBL" id="CAG5156509.1"/>
    </source>
</evidence>
<evidence type="ECO:0000259" key="1">
    <source>
        <dbReference type="PROSITE" id="PS50181"/>
    </source>
</evidence>